<name>A0AAV4HBZ4_9GAST</name>
<dbReference type="InterPro" id="IPR001412">
    <property type="entry name" value="aa-tRNA-synth_I_CS"/>
</dbReference>
<dbReference type="Pfam" id="PF00749">
    <property type="entry name" value="tRNA-synt_1c"/>
    <property type="match status" value="1"/>
</dbReference>
<feature type="domain" description="Glutathione S-transferase C-terminal" evidence="8">
    <location>
        <begin position="97"/>
        <end position="134"/>
    </location>
</feature>
<dbReference type="GO" id="GO:0005829">
    <property type="term" value="C:cytosol"/>
    <property type="evidence" value="ECO:0007669"/>
    <property type="project" value="TreeGrafter"/>
</dbReference>
<dbReference type="InterPro" id="IPR014729">
    <property type="entry name" value="Rossmann-like_a/b/a_fold"/>
</dbReference>
<dbReference type="Gene3D" id="3.40.50.620">
    <property type="entry name" value="HUPs"/>
    <property type="match status" value="1"/>
</dbReference>
<keyword evidence="4 6" id="KW-0648">Protein biosynthesis</keyword>
<feature type="domain" description="Glutamyl/glutaminyl-tRNA synthetase class Ib catalytic" evidence="7">
    <location>
        <begin position="202"/>
        <end position="269"/>
    </location>
</feature>
<evidence type="ECO:0000259" key="7">
    <source>
        <dbReference type="Pfam" id="PF00749"/>
    </source>
</evidence>
<evidence type="ECO:0000256" key="5">
    <source>
        <dbReference type="ARBA" id="ARBA00023146"/>
    </source>
</evidence>
<dbReference type="GO" id="GO:0017102">
    <property type="term" value="C:methionyl glutamyl tRNA synthetase complex"/>
    <property type="evidence" value="ECO:0007669"/>
    <property type="project" value="TreeGrafter"/>
</dbReference>
<evidence type="ECO:0000256" key="2">
    <source>
        <dbReference type="ARBA" id="ARBA00022741"/>
    </source>
</evidence>
<comment type="caution">
    <text evidence="9">The sequence shown here is derived from an EMBL/GenBank/DDBJ whole genome shotgun (WGS) entry which is preliminary data.</text>
</comment>
<sequence>MVLEINISKEKPALAGALVGEVLAAQGHAVKWNLGNSNLVKANNEIAFTASSSIVRYVARCFPTSILYGADVLQRAEIDHWLNFAYGRLACNINYNEAIEYLDKVLRPATYIVGTSLSIADLCLWEILHSSSQIQTLLASSDAPTNVARYYNFLTAQKSFAPIVAKFPAAAKSKEVKTRSSDTTFKKDEGKFVDLPGAEMGKVVVRFPPEASGYLHVGHAKAALLNQYYRDCFKGQLIMRFDDTNPAKENAEFEKVILEDIAMLGIKRQSQLKLL</sequence>
<keyword evidence="3 6" id="KW-0067">ATP-binding</keyword>
<dbReference type="Pfam" id="PF14497">
    <property type="entry name" value="GST_C_3"/>
    <property type="match status" value="1"/>
</dbReference>
<keyword evidence="5 6" id="KW-0030">Aminoacyl-tRNA synthetase</keyword>
<dbReference type="InterPro" id="IPR036282">
    <property type="entry name" value="Glutathione-S-Trfase_C_sf"/>
</dbReference>
<dbReference type="SUPFAM" id="SSF47616">
    <property type="entry name" value="GST C-terminal domain-like"/>
    <property type="match status" value="1"/>
</dbReference>
<dbReference type="AlphaFoldDB" id="A0AAV4HBZ4"/>
<dbReference type="InterPro" id="IPR050132">
    <property type="entry name" value="Gln/Glu-tRNA_Ligase"/>
</dbReference>
<proteinExistence type="inferred from homology"/>
<dbReference type="GO" id="GO:0004818">
    <property type="term" value="F:glutamate-tRNA ligase activity"/>
    <property type="evidence" value="ECO:0007669"/>
    <property type="project" value="TreeGrafter"/>
</dbReference>
<evidence type="ECO:0000256" key="4">
    <source>
        <dbReference type="ARBA" id="ARBA00022917"/>
    </source>
</evidence>
<dbReference type="PANTHER" id="PTHR43097:SF5">
    <property type="entry name" value="GLUTAMATE--TRNA LIGASE"/>
    <property type="match status" value="1"/>
</dbReference>
<comment type="similarity">
    <text evidence="6">Belongs to the class-I aminoacyl-tRNA synthetase family.</text>
</comment>
<dbReference type="Proteomes" id="UP000762676">
    <property type="component" value="Unassembled WGS sequence"/>
</dbReference>
<keyword evidence="10" id="KW-1185">Reference proteome</keyword>
<accession>A0AAV4HBZ4</accession>
<dbReference type="InterPro" id="IPR004046">
    <property type="entry name" value="GST_C"/>
</dbReference>
<dbReference type="Gene3D" id="1.20.1050.130">
    <property type="match status" value="1"/>
</dbReference>
<keyword evidence="1 6" id="KW-0436">Ligase</keyword>
<dbReference type="PROSITE" id="PS00178">
    <property type="entry name" value="AA_TRNA_LIGASE_I"/>
    <property type="match status" value="1"/>
</dbReference>
<gene>
    <name evidence="9" type="ORF">ElyMa_002690000</name>
</gene>
<dbReference type="PRINTS" id="PR00987">
    <property type="entry name" value="TRNASYNTHGLU"/>
</dbReference>
<dbReference type="GO" id="GO:0006424">
    <property type="term" value="P:glutamyl-tRNA aminoacylation"/>
    <property type="evidence" value="ECO:0007669"/>
    <property type="project" value="TreeGrafter"/>
</dbReference>
<organism evidence="9 10">
    <name type="scientific">Elysia marginata</name>
    <dbReference type="NCBI Taxonomy" id="1093978"/>
    <lineage>
        <taxon>Eukaryota</taxon>
        <taxon>Metazoa</taxon>
        <taxon>Spiralia</taxon>
        <taxon>Lophotrochozoa</taxon>
        <taxon>Mollusca</taxon>
        <taxon>Gastropoda</taxon>
        <taxon>Heterobranchia</taxon>
        <taxon>Euthyneura</taxon>
        <taxon>Panpulmonata</taxon>
        <taxon>Sacoglossa</taxon>
        <taxon>Placobranchoidea</taxon>
        <taxon>Plakobranchidae</taxon>
        <taxon>Elysia</taxon>
    </lineage>
</organism>
<protein>
    <submittedName>
        <fullName evidence="9">Bifunctional glutamate/proline--tRNA ligase</fullName>
    </submittedName>
</protein>
<dbReference type="EMBL" id="BMAT01005544">
    <property type="protein sequence ID" value="GFR95321.1"/>
    <property type="molecule type" value="Genomic_DNA"/>
</dbReference>
<dbReference type="GO" id="GO:0005524">
    <property type="term" value="F:ATP binding"/>
    <property type="evidence" value="ECO:0007669"/>
    <property type="project" value="UniProtKB-KW"/>
</dbReference>
<dbReference type="InterPro" id="IPR020058">
    <property type="entry name" value="Glu/Gln-tRNA-synth_Ib_cat-dom"/>
</dbReference>
<dbReference type="PANTHER" id="PTHR43097">
    <property type="entry name" value="GLUTAMINE-TRNA LIGASE"/>
    <property type="match status" value="1"/>
</dbReference>
<dbReference type="InterPro" id="IPR000924">
    <property type="entry name" value="Glu/Gln-tRNA-synth"/>
</dbReference>
<evidence type="ECO:0000259" key="8">
    <source>
        <dbReference type="Pfam" id="PF14497"/>
    </source>
</evidence>
<evidence type="ECO:0000313" key="9">
    <source>
        <dbReference type="EMBL" id="GFR95321.1"/>
    </source>
</evidence>
<reference evidence="9 10" key="1">
    <citation type="journal article" date="2021" name="Elife">
        <title>Chloroplast acquisition without the gene transfer in kleptoplastic sea slugs, Plakobranchus ocellatus.</title>
        <authorList>
            <person name="Maeda T."/>
            <person name="Takahashi S."/>
            <person name="Yoshida T."/>
            <person name="Shimamura S."/>
            <person name="Takaki Y."/>
            <person name="Nagai Y."/>
            <person name="Toyoda A."/>
            <person name="Suzuki Y."/>
            <person name="Arimoto A."/>
            <person name="Ishii H."/>
            <person name="Satoh N."/>
            <person name="Nishiyama T."/>
            <person name="Hasebe M."/>
            <person name="Maruyama T."/>
            <person name="Minagawa J."/>
            <person name="Obokata J."/>
            <person name="Shigenobu S."/>
        </authorList>
    </citation>
    <scope>NUCLEOTIDE SEQUENCE [LARGE SCALE GENOMIC DNA]</scope>
</reference>
<evidence type="ECO:0000256" key="6">
    <source>
        <dbReference type="RuleBase" id="RU363037"/>
    </source>
</evidence>
<evidence type="ECO:0000313" key="10">
    <source>
        <dbReference type="Proteomes" id="UP000762676"/>
    </source>
</evidence>
<keyword evidence="2 6" id="KW-0547">Nucleotide-binding</keyword>
<evidence type="ECO:0000256" key="3">
    <source>
        <dbReference type="ARBA" id="ARBA00022840"/>
    </source>
</evidence>
<evidence type="ECO:0000256" key="1">
    <source>
        <dbReference type="ARBA" id="ARBA00022598"/>
    </source>
</evidence>
<dbReference type="SUPFAM" id="SSF52374">
    <property type="entry name" value="Nucleotidylyl transferase"/>
    <property type="match status" value="1"/>
</dbReference>